<evidence type="ECO:0000313" key="2">
    <source>
        <dbReference type="Proteomes" id="UP000018680"/>
    </source>
</evidence>
<dbReference type="InterPro" id="IPR019657">
    <property type="entry name" value="ComFB"/>
</dbReference>
<dbReference type="OrthoDB" id="5616024at2"/>
<gene>
    <name evidence="1" type="ORF">L21SP2_1322</name>
</gene>
<evidence type="ECO:0000313" key="1">
    <source>
        <dbReference type="EMBL" id="AHC14721.1"/>
    </source>
</evidence>
<dbReference type="HOGENOM" id="CLU_170941_0_0_12"/>
<dbReference type="RefSeq" id="WP_024267645.1">
    <property type="nucleotide sequence ID" value="NC_023035.1"/>
</dbReference>
<dbReference type="Pfam" id="PF10719">
    <property type="entry name" value="ComFB"/>
    <property type="match status" value="1"/>
</dbReference>
<dbReference type="Proteomes" id="UP000018680">
    <property type="component" value="Chromosome"/>
</dbReference>
<sequence>MGLEAKYNFEDLYNEAEELVFQELERQLELAGEDVPKDQDSVVDMAAYALNLVKPMYRANLLGRVYAPALSQEHKDEIASAVNQAVAKISENPPD</sequence>
<dbReference type="EMBL" id="CP006939">
    <property type="protein sequence ID" value="AHC14721.1"/>
    <property type="molecule type" value="Genomic_DNA"/>
</dbReference>
<evidence type="ECO:0008006" key="3">
    <source>
        <dbReference type="Google" id="ProtNLM"/>
    </source>
</evidence>
<protein>
    <recommendedName>
        <fullName evidence="3">Competence protein ComFB</fullName>
    </recommendedName>
</protein>
<dbReference type="STRING" id="1307761.L21SP2_1322"/>
<organism evidence="1 2">
    <name type="scientific">Salinispira pacifica</name>
    <dbReference type="NCBI Taxonomy" id="1307761"/>
    <lineage>
        <taxon>Bacteria</taxon>
        <taxon>Pseudomonadati</taxon>
        <taxon>Spirochaetota</taxon>
        <taxon>Spirochaetia</taxon>
        <taxon>Spirochaetales</taxon>
        <taxon>Spirochaetaceae</taxon>
        <taxon>Salinispira</taxon>
    </lineage>
</organism>
<dbReference type="AlphaFoldDB" id="V5WHS4"/>
<proteinExistence type="predicted"/>
<dbReference type="KEGG" id="slr:L21SP2_1322"/>
<accession>V5WHS4</accession>
<name>V5WHS4_9SPIO</name>
<reference evidence="1 2" key="1">
    <citation type="journal article" date="2015" name="Stand. Genomic Sci.">
        <title>Complete genome sequence and description of Salinispira pacifica gen. nov., sp. nov., a novel spirochaete isolated form a hypersaline microbial mat.</title>
        <authorList>
            <person name="Ben Hania W."/>
            <person name="Joseph M."/>
            <person name="Schumann P."/>
            <person name="Bunk B."/>
            <person name="Fiebig A."/>
            <person name="Sproer C."/>
            <person name="Klenk H.P."/>
            <person name="Fardeau M.L."/>
            <person name="Spring S."/>
        </authorList>
    </citation>
    <scope>NUCLEOTIDE SEQUENCE [LARGE SCALE GENOMIC DNA]</scope>
    <source>
        <strain evidence="1 2">L21-RPul-D2</strain>
    </source>
</reference>
<keyword evidence="2" id="KW-1185">Reference proteome</keyword>